<name>A0AAE0UGX2_SORBR</name>
<evidence type="ECO:0000313" key="3">
    <source>
        <dbReference type="EMBL" id="KAK3403522.1"/>
    </source>
</evidence>
<evidence type="ECO:0000313" key="4">
    <source>
        <dbReference type="Proteomes" id="UP001281003"/>
    </source>
</evidence>
<dbReference type="SUPFAM" id="SSF102198">
    <property type="entry name" value="Putative cyclase"/>
    <property type="match status" value="1"/>
</dbReference>
<evidence type="ECO:0008006" key="5">
    <source>
        <dbReference type="Google" id="ProtNLM"/>
    </source>
</evidence>
<proteinExistence type="inferred from homology"/>
<feature type="compositionally biased region" description="Polar residues" evidence="2">
    <location>
        <begin position="1"/>
        <end position="10"/>
    </location>
</feature>
<dbReference type="EMBL" id="JAUTDP010000001">
    <property type="protein sequence ID" value="KAK3403522.1"/>
    <property type="molecule type" value="Genomic_DNA"/>
</dbReference>
<dbReference type="InterPro" id="IPR037175">
    <property type="entry name" value="KFase_sf"/>
</dbReference>
<dbReference type="Pfam" id="PF04199">
    <property type="entry name" value="Cyclase"/>
    <property type="match status" value="1"/>
</dbReference>
<dbReference type="PANTHER" id="PTHR34861:SF11">
    <property type="entry name" value="CYCLASE"/>
    <property type="match status" value="1"/>
</dbReference>
<dbReference type="GO" id="GO:0019441">
    <property type="term" value="P:L-tryptophan catabolic process to kynurenine"/>
    <property type="evidence" value="ECO:0007669"/>
    <property type="project" value="InterPro"/>
</dbReference>
<dbReference type="InterPro" id="IPR007325">
    <property type="entry name" value="KFase/CYL"/>
</dbReference>
<accession>A0AAE0UGX2</accession>
<evidence type="ECO:0000256" key="2">
    <source>
        <dbReference type="SAM" id="MobiDB-lite"/>
    </source>
</evidence>
<comment type="caution">
    <text evidence="3">The sequence shown here is derived from an EMBL/GenBank/DDBJ whole genome shotgun (WGS) entry which is preliminary data.</text>
</comment>
<comment type="similarity">
    <text evidence="1">Belongs to the Cyclase 1 superfamily.</text>
</comment>
<reference evidence="3" key="1">
    <citation type="journal article" date="2023" name="Mol. Phylogenet. Evol.">
        <title>Genome-scale phylogeny and comparative genomics of the fungal order Sordariales.</title>
        <authorList>
            <person name="Hensen N."/>
            <person name="Bonometti L."/>
            <person name="Westerberg I."/>
            <person name="Brannstrom I.O."/>
            <person name="Guillou S."/>
            <person name="Cros-Aarteil S."/>
            <person name="Calhoun S."/>
            <person name="Haridas S."/>
            <person name="Kuo A."/>
            <person name="Mondo S."/>
            <person name="Pangilinan J."/>
            <person name="Riley R."/>
            <person name="LaButti K."/>
            <person name="Andreopoulos B."/>
            <person name="Lipzen A."/>
            <person name="Chen C."/>
            <person name="Yan M."/>
            <person name="Daum C."/>
            <person name="Ng V."/>
            <person name="Clum A."/>
            <person name="Steindorff A."/>
            <person name="Ohm R.A."/>
            <person name="Martin F."/>
            <person name="Silar P."/>
            <person name="Natvig D.O."/>
            <person name="Lalanne C."/>
            <person name="Gautier V."/>
            <person name="Ament-Velasquez S.L."/>
            <person name="Kruys A."/>
            <person name="Hutchinson M.I."/>
            <person name="Powell A.J."/>
            <person name="Barry K."/>
            <person name="Miller A.N."/>
            <person name="Grigoriev I.V."/>
            <person name="Debuchy R."/>
            <person name="Gladieux P."/>
            <person name="Hiltunen Thoren M."/>
            <person name="Johannesson H."/>
        </authorList>
    </citation>
    <scope>NUCLEOTIDE SEQUENCE</scope>
    <source>
        <strain evidence="3">FGSC 1904</strain>
    </source>
</reference>
<dbReference type="Gene3D" id="3.50.30.50">
    <property type="entry name" value="Putative cyclase"/>
    <property type="match status" value="1"/>
</dbReference>
<gene>
    <name evidence="3" type="ORF">B0T20DRAFT_28123</name>
</gene>
<dbReference type="AlphaFoldDB" id="A0AAE0UGX2"/>
<feature type="region of interest" description="Disordered" evidence="2">
    <location>
        <begin position="1"/>
        <end position="21"/>
    </location>
</feature>
<evidence type="ECO:0000256" key="1">
    <source>
        <dbReference type="ARBA" id="ARBA00007865"/>
    </source>
</evidence>
<dbReference type="Proteomes" id="UP001281003">
    <property type="component" value="Unassembled WGS sequence"/>
</dbReference>
<organism evidence="3 4">
    <name type="scientific">Sordaria brevicollis</name>
    <dbReference type="NCBI Taxonomy" id="83679"/>
    <lineage>
        <taxon>Eukaryota</taxon>
        <taxon>Fungi</taxon>
        <taxon>Dikarya</taxon>
        <taxon>Ascomycota</taxon>
        <taxon>Pezizomycotina</taxon>
        <taxon>Sordariomycetes</taxon>
        <taxon>Sordariomycetidae</taxon>
        <taxon>Sordariales</taxon>
        <taxon>Sordariaceae</taxon>
        <taxon>Sordaria</taxon>
    </lineage>
</organism>
<sequence length="354" mass="39748">MSETPSTLKLNENGIPDFDSLPLRPGDPKYSAWGLYGDKDELGTLNRLTDELVAEAAKNEIKTGVRVSLNWPLNAQRDSSFFNRQLFHQDLFAKPPRCVNDDVWTFNPQVSSQWDGLRHFAYQKEKLFYNGVTMEDIHEDDGGTSGVIGVQAWAKKGIVSRGILVDFHSWRLEQINNTSNPDPRLVDFDHFATKPISLEDIKACLEWQGGTEVKFGDILFIRSGWINAHNNLLSTSPSTLTRHQTKTPHTFCGLSPSPALFEFIWSKFAAVAGDQPSLECWPPLAMRDPVNHGDKLSLHEVMLAGWGMPIGELFDLEELARECERQKRWSFFVSSEVCNVKGGVASPPNALAIF</sequence>
<dbReference type="PANTHER" id="PTHR34861">
    <property type="match status" value="1"/>
</dbReference>
<keyword evidence="4" id="KW-1185">Reference proteome</keyword>
<dbReference type="GO" id="GO:0004061">
    <property type="term" value="F:arylformamidase activity"/>
    <property type="evidence" value="ECO:0007669"/>
    <property type="project" value="InterPro"/>
</dbReference>
<protein>
    <recommendedName>
        <fullName evidence="5">Cyclase</fullName>
    </recommendedName>
</protein>
<reference evidence="3" key="2">
    <citation type="submission" date="2023-07" db="EMBL/GenBank/DDBJ databases">
        <authorList>
            <consortium name="Lawrence Berkeley National Laboratory"/>
            <person name="Haridas S."/>
            <person name="Hensen N."/>
            <person name="Bonometti L."/>
            <person name="Westerberg I."/>
            <person name="Brannstrom I.O."/>
            <person name="Guillou S."/>
            <person name="Cros-Aarteil S."/>
            <person name="Calhoun S."/>
            <person name="Kuo A."/>
            <person name="Mondo S."/>
            <person name="Pangilinan J."/>
            <person name="Riley R."/>
            <person name="LaButti K."/>
            <person name="Andreopoulos B."/>
            <person name="Lipzen A."/>
            <person name="Chen C."/>
            <person name="Yanf M."/>
            <person name="Daum C."/>
            <person name="Ng V."/>
            <person name="Clum A."/>
            <person name="Steindorff A."/>
            <person name="Ohm R."/>
            <person name="Martin F."/>
            <person name="Silar P."/>
            <person name="Natvig D."/>
            <person name="Lalanne C."/>
            <person name="Gautier V."/>
            <person name="Ament-velasquez S.L."/>
            <person name="Kruys A."/>
            <person name="Hutchinson M.I."/>
            <person name="Powell A.J."/>
            <person name="Barry K."/>
            <person name="Miller A.N."/>
            <person name="Grigoriev I.V."/>
            <person name="Debuchy R."/>
            <person name="Gladieux P."/>
            <person name="Thoren M.H."/>
            <person name="Johannesson H."/>
        </authorList>
    </citation>
    <scope>NUCLEOTIDE SEQUENCE</scope>
    <source>
        <strain evidence="3">FGSC 1904</strain>
    </source>
</reference>